<dbReference type="EMBL" id="QYAD01000005">
    <property type="protein sequence ID" value="MBL3691000.1"/>
    <property type="molecule type" value="Genomic_DNA"/>
</dbReference>
<feature type="transmembrane region" description="Helical" evidence="6">
    <location>
        <begin position="213"/>
        <end position="238"/>
    </location>
</feature>
<comment type="subcellular location">
    <subcellularLocation>
        <location evidence="6">Cell membrane</location>
        <topology evidence="6">Multi-pass membrane protein</topology>
    </subcellularLocation>
    <subcellularLocation>
        <location evidence="1">Membrane</location>
        <topology evidence="1">Multi-pass membrane protein</topology>
    </subcellularLocation>
</comment>
<evidence type="ECO:0000256" key="2">
    <source>
        <dbReference type="ARBA" id="ARBA00009142"/>
    </source>
</evidence>
<feature type="transmembrane region" description="Helical" evidence="6">
    <location>
        <begin position="187"/>
        <end position="206"/>
    </location>
</feature>
<dbReference type="Pfam" id="PF01925">
    <property type="entry name" value="TauE"/>
    <property type="match status" value="1"/>
</dbReference>
<keyword evidence="5 6" id="KW-0472">Membrane</keyword>
<comment type="caution">
    <text evidence="7">The sequence shown here is derived from an EMBL/GenBank/DDBJ whole genome shotgun (WGS) entry which is preliminary data.</text>
</comment>
<keyword evidence="4 6" id="KW-1133">Transmembrane helix</keyword>
<dbReference type="InterPro" id="IPR051598">
    <property type="entry name" value="TSUP/Inactive_protease-like"/>
</dbReference>
<dbReference type="RefSeq" id="WP_202383168.1">
    <property type="nucleotide sequence ID" value="NZ_BAAAMA010000009.1"/>
</dbReference>
<evidence type="ECO:0000256" key="1">
    <source>
        <dbReference type="ARBA" id="ARBA00004141"/>
    </source>
</evidence>
<comment type="similarity">
    <text evidence="2 6">Belongs to the 4-toluene sulfonate uptake permease (TSUP) (TC 2.A.102) family.</text>
</comment>
<evidence type="ECO:0000313" key="8">
    <source>
        <dbReference type="Proteomes" id="UP001646141"/>
    </source>
</evidence>
<gene>
    <name evidence="7" type="ORF">D3226_13715</name>
</gene>
<keyword evidence="3 6" id="KW-0812">Transmembrane</keyword>
<name>A0ABS1SSU3_9MICO</name>
<evidence type="ECO:0000313" key="7">
    <source>
        <dbReference type="EMBL" id="MBL3691000.1"/>
    </source>
</evidence>
<evidence type="ECO:0000256" key="4">
    <source>
        <dbReference type="ARBA" id="ARBA00022989"/>
    </source>
</evidence>
<proteinExistence type="inferred from homology"/>
<feature type="transmembrane region" description="Helical" evidence="6">
    <location>
        <begin position="82"/>
        <end position="99"/>
    </location>
</feature>
<feature type="transmembrane region" description="Helical" evidence="6">
    <location>
        <begin position="143"/>
        <end position="167"/>
    </location>
</feature>
<accession>A0ABS1SSU3</accession>
<dbReference type="InterPro" id="IPR002781">
    <property type="entry name" value="TM_pro_TauE-like"/>
</dbReference>
<dbReference type="Proteomes" id="UP001646141">
    <property type="component" value="Unassembled WGS sequence"/>
</dbReference>
<evidence type="ECO:0000256" key="3">
    <source>
        <dbReference type="ARBA" id="ARBA00022692"/>
    </source>
</evidence>
<keyword evidence="8" id="KW-1185">Reference proteome</keyword>
<feature type="transmembrane region" description="Helical" evidence="6">
    <location>
        <begin position="46"/>
        <end position="70"/>
    </location>
</feature>
<evidence type="ECO:0000256" key="6">
    <source>
        <dbReference type="RuleBase" id="RU363041"/>
    </source>
</evidence>
<dbReference type="PANTHER" id="PTHR43701">
    <property type="entry name" value="MEMBRANE TRANSPORTER PROTEIN MJ0441-RELATED"/>
    <property type="match status" value="1"/>
</dbReference>
<reference evidence="7 8" key="1">
    <citation type="submission" date="2018-09" db="EMBL/GenBank/DDBJ databases">
        <title>Comparative genomics of Leucobacter spp.</title>
        <authorList>
            <person name="Reis A.C."/>
            <person name="Kolvenbach B.A."/>
            <person name="Corvini P.F.X."/>
            <person name="Nunes O.C."/>
        </authorList>
    </citation>
    <scope>NUCLEOTIDE SEQUENCE [LARGE SCALE GENOMIC DNA]</scope>
    <source>
        <strain evidence="7 8">L-1</strain>
    </source>
</reference>
<dbReference type="PANTHER" id="PTHR43701:SF2">
    <property type="entry name" value="MEMBRANE TRANSPORTER PROTEIN YJNA-RELATED"/>
    <property type="match status" value="1"/>
</dbReference>
<sequence>MDFATLAVLCGIGLLSGLTTVLFGFGGGFVAVPVIAWADASLGAGALTVAVATSSAVMLVGAGVATAATPRPTLAQLRGTRALLPLLALGGALGAVAGLGASPWLVRWGFVAYLCVTIADLLLRPGFFRPVAAPGQTAPRFGVPSWLGLPIGALAAFLGVGGSVMTVPLLRRAGAPMSDATALTNPLTLALSAPALAVFLTLGGGVSMQNAHVGLFGAVDLAAAAALLAGSIPVIVWLRRRPLRLPDRAHAWSYLGLLCAATLAMACAPA</sequence>
<organism evidence="7 8">
    <name type="scientific">Leucobacter chromiireducens subsp. chromiireducens</name>
    <dbReference type="NCBI Taxonomy" id="660067"/>
    <lineage>
        <taxon>Bacteria</taxon>
        <taxon>Bacillati</taxon>
        <taxon>Actinomycetota</taxon>
        <taxon>Actinomycetes</taxon>
        <taxon>Micrococcales</taxon>
        <taxon>Microbacteriaceae</taxon>
        <taxon>Leucobacter</taxon>
    </lineage>
</organism>
<feature type="transmembrane region" description="Helical" evidence="6">
    <location>
        <begin position="250"/>
        <end position="268"/>
    </location>
</feature>
<protein>
    <recommendedName>
        <fullName evidence="6">Probable membrane transporter protein</fullName>
    </recommendedName>
</protein>
<keyword evidence="6" id="KW-1003">Cell membrane</keyword>
<evidence type="ECO:0000256" key="5">
    <source>
        <dbReference type="ARBA" id="ARBA00023136"/>
    </source>
</evidence>